<dbReference type="EMBL" id="FNAN01000003">
    <property type="protein sequence ID" value="SDE11199.1"/>
    <property type="molecule type" value="Genomic_DNA"/>
</dbReference>
<dbReference type="InterPro" id="IPR018060">
    <property type="entry name" value="HTH_AraC"/>
</dbReference>
<dbReference type="SMART" id="SM00448">
    <property type="entry name" value="REC"/>
    <property type="match status" value="1"/>
</dbReference>
<evidence type="ECO:0000259" key="7">
    <source>
        <dbReference type="PROSITE" id="PS01124"/>
    </source>
</evidence>
<dbReference type="SUPFAM" id="SSF55874">
    <property type="entry name" value="ATPase domain of HSP90 chaperone/DNA topoisomerase II/histidine kinase"/>
    <property type="match status" value="1"/>
</dbReference>
<dbReference type="InterPro" id="IPR003594">
    <property type="entry name" value="HATPase_dom"/>
</dbReference>
<gene>
    <name evidence="10" type="ORF">SAMN04487996_103375</name>
</gene>
<dbReference type="InterPro" id="IPR015943">
    <property type="entry name" value="WD40/YVTN_repeat-like_dom_sf"/>
</dbReference>
<dbReference type="InterPro" id="IPR013783">
    <property type="entry name" value="Ig-like_fold"/>
</dbReference>
<dbReference type="Pfam" id="PF12833">
    <property type="entry name" value="HTH_18"/>
    <property type="match status" value="1"/>
</dbReference>
<feature type="modified residue" description="4-aspartylphosphate" evidence="6">
    <location>
        <position position="1198"/>
    </location>
</feature>
<dbReference type="PANTHER" id="PTHR43547:SF2">
    <property type="entry name" value="HYBRID SIGNAL TRANSDUCTION HISTIDINE KINASE C"/>
    <property type="match status" value="1"/>
</dbReference>
<dbReference type="Gene3D" id="3.30.565.10">
    <property type="entry name" value="Histidine kinase-like ATPase, C-terminal domain"/>
    <property type="match status" value="1"/>
</dbReference>
<dbReference type="Pfam" id="PF02518">
    <property type="entry name" value="HATPase_c"/>
    <property type="match status" value="1"/>
</dbReference>
<evidence type="ECO:0000313" key="10">
    <source>
        <dbReference type="EMBL" id="SDE11199.1"/>
    </source>
</evidence>
<keyword evidence="10" id="KW-0808">Transferase</keyword>
<dbReference type="Pfam" id="PF07494">
    <property type="entry name" value="Reg_prop"/>
    <property type="match status" value="2"/>
</dbReference>
<feature type="domain" description="HTH araC/xylS-type" evidence="7">
    <location>
        <begin position="1297"/>
        <end position="1396"/>
    </location>
</feature>
<dbReference type="GO" id="GO:0003700">
    <property type="term" value="F:DNA-binding transcription factor activity"/>
    <property type="evidence" value="ECO:0007669"/>
    <property type="project" value="InterPro"/>
</dbReference>
<dbReference type="InterPro" id="IPR011110">
    <property type="entry name" value="Reg_prop"/>
</dbReference>
<dbReference type="GO" id="GO:0043565">
    <property type="term" value="F:sequence-specific DNA binding"/>
    <property type="evidence" value="ECO:0007669"/>
    <property type="project" value="InterPro"/>
</dbReference>
<dbReference type="SUPFAM" id="SSF52172">
    <property type="entry name" value="CheY-like"/>
    <property type="match status" value="1"/>
</dbReference>
<dbReference type="SMART" id="SM00388">
    <property type="entry name" value="HisKA"/>
    <property type="match status" value="1"/>
</dbReference>
<dbReference type="Pfam" id="PF07495">
    <property type="entry name" value="Y_Y_Y"/>
    <property type="match status" value="1"/>
</dbReference>
<evidence type="ECO:0000256" key="4">
    <source>
        <dbReference type="ARBA" id="ARBA00023015"/>
    </source>
</evidence>
<dbReference type="Proteomes" id="UP000198748">
    <property type="component" value="Unassembled WGS sequence"/>
</dbReference>
<dbReference type="Pfam" id="PF00072">
    <property type="entry name" value="Response_reg"/>
    <property type="match status" value="1"/>
</dbReference>
<dbReference type="Pfam" id="PF00512">
    <property type="entry name" value="HisKA"/>
    <property type="match status" value="1"/>
</dbReference>
<dbReference type="CDD" id="cd17574">
    <property type="entry name" value="REC_OmpR"/>
    <property type="match status" value="1"/>
</dbReference>
<name>A0A1G7A8P2_9BACT</name>
<dbReference type="GO" id="GO:0000155">
    <property type="term" value="F:phosphorelay sensor kinase activity"/>
    <property type="evidence" value="ECO:0007669"/>
    <property type="project" value="InterPro"/>
</dbReference>
<evidence type="ECO:0000256" key="6">
    <source>
        <dbReference type="PROSITE-ProRule" id="PRU00169"/>
    </source>
</evidence>
<proteinExistence type="predicted"/>
<evidence type="ECO:0000256" key="3">
    <source>
        <dbReference type="ARBA" id="ARBA00022553"/>
    </source>
</evidence>
<dbReference type="Gene3D" id="2.60.40.10">
    <property type="entry name" value="Immunoglobulins"/>
    <property type="match status" value="1"/>
</dbReference>
<dbReference type="Gene3D" id="3.40.50.2300">
    <property type="match status" value="1"/>
</dbReference>
<evidence type="ECO:0000259" key="8">
    <source>
        <dbReference type="PROSITE" id="PS50109"/>
    </source>
</evidence>
<evidence type="ECO:0000256" key="2">
    <source>
        <dbReference type="ARBA" id="ARBA00012438"/>
    </source>
</evidence>
<keyword evidence="4" id="KW-0805">Transcription regulation</keyword>
<dbReference type="InterPro" id="IPR004358">
    <property type="entry name" value="Sig_transdc_His_kin-like_C"/>
</dbReference>
<dbReference type="Gene3D" id="1.10.10.60">
    <property type="entry name" value="Homeodomain-like"/>
    <property type="match status" value="1"/>
</dbReference>
<dbReference type="InterPro" id="IPR005467">
    <property type="entry name" value="His_kinase_dom"/>
</dbReference>
<dbReference type="PANTHER" id="PTHR43547">
    <property type="entry name" value="TWO-COMPONENT HISTIDINE KINASE"/>
    <property type="match status" value="1"/>
</dbReference>
<sequence length="1402" mass="159455">MNRFNIQQDAHVETSKTKSALLSFSKSCLVILLLVAAAFAASTPVARGQNFPYSFKYLTVDEGLSHTDVNDVAQDGKGYIWVATNFGLDRYDGYSIRKFYNSNLPLHNAFKNRIIRLYPDKKGTIWLSTEDGLQSFDPAVEKYTDYTIGNTGKSPVSWKHFKTDTDLLYIYADYQISLYRVSGSILEKQVFAVPAGVRFFDMQADRNGILYFASDKGIWRLDGERKLVRMPVAGLPDQVRTIFFDLKNNLLVASGNHVFLIDSGKSPAIKRQFTCQDCVEIRGIAAGTTGDYWLNTGSSLVRLNADFGFVQKIDPNENPRGLNANAISRIYIDRSDCLWVGTAGGGLNYCDLNQKRFYTIRYEPGNGKSITGNYIRSIIEDGNDLWIGTDAHGLNLYDRRSARVISRYDTKSASASLNSNAVTALNFDRDRNLWIGTARGIQILRPDKKTLWKPNGYENFPRYGVVTLATDYFGNTWFGNLEHLGVIWKDASGRYQVKEYPEGNFILADPQKAELLVGSRHGLKRITVDAQGNILKTDLYRASEKSNSLSSDYTAVIRRQNDSTYWIGTIGGGLNRLTIRKSDNSFHFTRFGEKDGVFHDVEGIEIDNQGSIWLAGDGLLRLYPNTGKITRYDKEDGLQGNSFKIRSSFASTDGTLYFGGISGLNYFDPEQIRTNAIEAIPVLTGILINNRRPSYSGSQNPGSRIAHAVGYADELRLNHLQNNFVITFSAMHFANPLKCKYRYKLIGFDQDWNYTDGKNPGAVYSNLDYRQYNFVVEATNSDGTWSKRQATTVITITPPWWKSDLAKLMYALLFISALAGIYIYQARWYRLKREVEVRAIAEQKREEIHRQREDLYQQQLMFFTNISHEFRTPLSLILGPLEALISQNSNTVLDHSYQLMHRNAKRLINLISELMNFKKVSDSLIKLQVAPVTVSQFCQQLVDEFQLVAFGKNITLNLIDNTRKNTYWPVSGLFDVQVLEKILLNLLNNSFKFTEPGGEITFEVFTDFNKFKPTFQQGFELLHETHRADKYLYFRIADTGIGISGDTISRIFERYYRISRDHMGSGVGLALVKSLTQLHKGDIYVYSEHYKGTEIVIGIPLGEQNWTEAERAPSRFEPQIRLETIDQTTLLPIIDPAAAQQKSNFSAKKHILLVDDNAELRVFLKQKLEKQYFVYEASDGDAAMRLAADKIPDLIISDIMMPGISGIELCRQVKERFETSHIPFIILSAKDALDSKIEGMESGADFYFAKPLSVDLLILTVNNIFEQREKLQQKFTNNYLSQATELVHSEKDKAFFQTLLKLIEDHMQDPELDVDFLCKNLYVSRTKLYQKIKGITDQSVGDFIRTLRLKKAIQIMTHEDIPLNKVVERVGLQSSSNFSRVFKKEYGKSPLQFMQALKRNPS</sequence>
<dbReference type="PROSITE" id="PS50109">
    <property type="entry name" value="HIS_KIN"/>
    <property type="match status" value="1"/>
</dbReference>
<dbReference type="InterPro" id="IPR011006">
    <property type="entry name" value="CheY-like_superfamily"/>
</dbReference>
<dbReference type="PROSITE" id="PS01124">
    <property type="entry name" value="HTH_ARAC_FAMILY_2"/>
    <property type="match status" value="1"/>
</dbReference>
<keyword evidence="3 6" id="KW-0597">Phosphoprotein</keyword>
<dbReference type="SUPFAM" id="SSF47384">
    <property type="entry name" value="Homodimeric domain of signal transducing histidine kinase"/>
    <property type="match status" value="1"/>
</dbReference>
<evidence type="ECO:0000256" key="5">
    <source>
        <dbReference type="ARBA" id="ARBA00023163"/>
    </source>
</evidence>
<dbReference type="Gene3D" id="1.10.287.130">
    <property type="match status" value="1"/>
</dbReference>
<comment type="catalytic activity">
    <reaction evidence="1">
        <text>ATP + protein L-histidine = ADP + protein N-phospho-L-histidine.</text>
        <dbReference type="EC" id="2.7.13.3"/>
    </reaction>
</comment>
<reference evidence="11" key="1">
    <citation type="submission" date="2016-10" db="EMBL/GenBank/DDBJ databases">
        <authorList>
            <person name="Varghese N."/>
            <person name="Submissions S."/>
        </authorList>
    </citation>
    <scope>NUCLEOTIDE SEQUENCE [LARGE SCALE GENOMIC DNA]</scope>
    <source>
        <strain evidence="11">DSM 25329</strain>
    </source>
</reference>
<organism evidence="10 11">
    <name type="scientific">Dyadobacter soli</name>
    <dbReference type="NCBI Taxonomy" id="659014"/>
    <lineage>
        <taxon>Bacteria</taxon>
        <taxon>Pseudomonadati</taxon>
        <taxon>Bacteroidota</taxon>
        <taxon>Cytophagia</taxon>
        <taxon>Cytophagales</taxon>
        <taxon>Spirosomataceae</taxon>
        <taxon>Dyadobacter</taxon>
    </lineage>
</organism>
<dbReference type="Gene3D" id="2.130.10.10">
    <property type="entry name" value="YVTN repeat-like/Quinoprotein amine dehydrogenase"/>
    <property type="match status" value="3"/>
</dbReference>
<evidence type="ECO:0000259" key="9">
    <source>
        <dbReference type="PROSITE" id="PS50110"/>
    </source>
</evidence>
<dbReference type="PRINTS" id="PR00344">
    <property type="entry name" value="BCTRLSENSOR"/>
</dbReference>
<evidence type="ECO:0000313" key="11">
    <source>
        <dbReference type="Proteomes" id="UP000198748"/>
    </source>
</evidence>
<dbReference type="InterPro" id="IPR036097">
    <property type="entry name" value="HisK_dim/P_sf"/>
</dbReference>
<feature type="domain" description="Histidine kinase" evidence="8">
    <location>
        <begin position="865"/>
        <end position="1103"/>
    </location>
</feature>
<dbReference type="SMART" id="SM00342">
    <property type="entry name" value="HTH_ARAC"/>
    <property type="match status" value="1"/>
</dbReference>
<dbReference type="InterPro" id="IPR009057">
    <property type="entry name" value="Homeodomain-like_sf"/>
</dbReference>
<dbReference type="CDD" id="cd00082">
    <property type="entry name" value="HisKA"/>
    <property type="match status" value="1"/>
</dbReference>
<dbReference type="SUPFAM" id="SSF46689">
    <property type="entry name" value="Homeodomain-like"/>
    <property type="match status" value="1"/>
</dbReference>
<dbReference type="EC" id="2.7.13.3" evidence="2"/>
<dbReference type="SUPFAM" id="SSF63829">
    <property type="entry name" value="Calcium-dependent phosphotriesterase"/>
    <property type="match status" value="3"/>
</dbReference>
<dbReference type="InterPro" id="IPR036890">
    <property type="entry name" value="HATPase_C_sf"/>
</dbReference>
<dbReference type="InterPro" id="IPR011123">
    <property type="entry name" value="Y_Y_Y"/>
</dbReference>
<accession>A0A1G7A8P2</accession>
<dbReference type="InterPro" id="IPR003661">
    <property type="entry name" value="HisK_dim/P_dom"/>
</dbReference>
<keyword evidence="11" id="KW-1185">Reference proteome</keyword>
<keyword evidence="10" id="KW-0418">Kinase</keyword>
<dbReference type="InterPro" id="IPR001789">
    <property type="entry name" value="Sig_transdc_resp-reg_receiver"/>
</dbReference>
<keyword evidence="5" id="KW-0804">Transcription</keyword>
<dbReference type="STRING" id="659014.SAMN04487996_103375"/>
<dbReference type="OrthoDB" id="9797097at2"/>
<feature type="domain" description="Response regulatory" evidence="9">
    <location>
        <begin position="1150"/>
        <end position="1265"/>
    </location>
</feature>
<dbReference type="PROSITE" id="PS50110">
    <property type="entry name" value="RESPONSE_REGULATORY"/>
    <property type="match status" value="1"/>
</dbReference>
<protein>
    <recommendedName>
        <fullName evidence="2">histidine kinase</fullName>
        <ecNumber evidence="2">2.7.13.3</ecNumber>
    </recommendedName>
</protein>
<evidence type="ECO:0000256" key="1">
    <source>
        <dbReference type="ARBA" id="ARBA00000085"/>
    </source>
</evidence>
<dbReference type="SMART" id="SM00387">
    <property type="entry name" value="HATPase_c"/>
    <property type="match status" value="1"/>
</dbReference>